<proteinExistence type="predicted"/>
<gene>
    <name evidence="1" type="ORF">METZ01_LOCUS352697</name>
</gene>
<dbReference type="AlphaFoldDB" id="A0A382RQ75"/>
<evidence type="ECO:0000313" key="1">
    <source>
        <dbReference type="EMBL" id="SVC99843.1"/>
    </source>
</evidence>
<reference evidence="1" key="1">
    <citation type="submission" date="2018-05" db="EMBL/GenBank/DDBJ databases">
        <authorList>
            <person name="Lanie J.A."/>
            <person name="Ng W.-L."/>
            <person name="Kazmierczak K.M."/>
            <person name="Andrzejewski T.M."/>
            <person name="Davidsen T.M."/>
            <person name="Wayne K.J."/>
            <person name="Tettelin H."/>
            <person name="Glass J.I."/>
            <person name="Rusch D."/>
            <person name="Podicherti R."/>
            <person name="Tsui H.-C.T."/>
            <person name="Winkler M.E."/>
        </authorList>
    </citation>
    <scope>NUCLEOTIDE SEQUENCE</scope>
</reference>
<sequence length="47" mass="5438">MSSHDLVFNNSALFVRLTLIWLEKVNPGYINAFFNANPRNCNLTLIR</sequence>
<protein>
    <submittedName>
        <fullName evidence="1">Uncharacterized protein</fullName>
    </submittedName>
</protein>
<organism evidence="1">
    <name type="scientific">marine metagenome</name>
    <dbReference type="NCBI Taxonomy" id="408172"/>
    <lineage>
        <taxon>unclassified sequences</taxon>
        <taxon>metagenomes</taxon>
        <taxon>ecological metagenomes</taxon>
    </lineage>
</organism>
<name>A0A382RQ75_9ZZZZ</name>
<accession>A0A382RQ75</accession>
<dbReference type="EMBL" id="UINC01123396">
    <property type="protein sequence ID" value="SVC99843.1"/>
    <property type="molecule type" value="Genomic_DNA"/>
</dbReference>